<keyword evidence="4" id="KW-1185">Reference proteome</keyword>
<keyword evidence="1" id="KW-1133">Transmembrane helix</keyword>
<dbReference type="PANTHER" id="PTHR34473:SF3">
    <property type="entry name" value="TRANSMEMBRANE PROTEIN-RELATED"/>
    <property type="match status" value="1"/>
</dbReference>
<dbReference type="Proteomes" id="UP000060016">
    <property type="component" value="Chromosome"/>
</dbReference>
<name>A0A0K1RCA9_9CORY</name>
<accession>A0A0K1RCA9</accession>
<evidence type="ECO:0000256" key="1">
    <source>
        <dbReference type="SAM" id="Phobius"/>
    </source>
</evidence>
<reference evidence="3 4" key="1">
    <citation type="submission" date="2015-08" db="EMBL/GenBank/DDBJ databases">
        <authorList>
            <person name="Babu N.S."/>
            <person name="Beckwith C.J."/>
            <person name="Beseler K.G."/>
            <person name="Brison A."/>
            <person name="Carone J.V."/>
            <person name="Caskin T.P."/>
            <person name="Diamond M."/>
            <person name="Durham M.E."/>
            <person name="Foxe J.M."/>
            <person name="Go M."/>
            <person name="Henderson B.A."/>
            <person name="Jones I.B."/>
            <person name="McGettigan J.A."/>
            <person name="Micheletti S.J."/>
            <person name="Nasrallah M.E."/>
            <person name="Ortiz D."/>
            <person name="Piller C.R."/>
            <person name="Privatt S.R."/>
            <person name="Schneider S.L."/>
            <person name="Sharp S."/>
            <person name="Smith T.C."/>
            <person name="Stanton J.D."/>
            <person name="Ullery H.E."/>
            <person name="Wilson R.J."/>
            <person name="Serrano M.G."/>
            <person name="Buck G."/>
            <person name="Lee V."/>
            <person name="Wang Y."/>
            <person name="Carvalho R."/>
            <person name="Voegtly L."/>
            <person name="Shi R."/>
            <person name="Duckworth R."/>
            <person name="Johnson A."/>
            <person name="Loviza R."/>
            <person name="Walstead R."/>
            <person name="Shah Z."/>
            <person name="Kiflezghi M."/>
            <person name="Wade K."/>
            <person name="Ball S.L."/>
            <person name="Bradley K.W."/>
            <person name="Asai D.J."/>
            <person name="Bowman C.A."/>
            <person name="Russell D.A."/>
            <person name="Pope W.H."/>
            <person name="Jacobs-Sera D."/>
            <person name="Hendrix R.W."/>
            <person name="Hatfull G.F."/>
        </authorList>
    </citation>
    <scope>NUCLEOTIDE SEQUENCE [LARGE SCALE GENOMIC DNA]</scope>
    <source>
        <strain evidence="3 4">PUDD_83A45</strain>
    </source>
</reference>
<proteinExistence type="predicted"/>
<gene>
    <name evidence="3" type="ORF">AK829_07525</name>
</gene>
<dbReference type="EMBL" id="CP012342">
    <property type="protein sequence ID" value="AKV59028.1"/>
    <property type="molecule type" value="Genomic_DNA"/>
</dbReference>
<dbReference type="PANTHER" id="PTHR34473">
    <property type="entry name" value="UPF0699 TRANSMEMBRANE PROTEIN YDBS"/>
    <property type="match status" value="1"/>
</dbReference>
<dbReference type="Pfam" id="PF03703">
    <property type="entry name" value="bPH_2"/>
    <property type="match status" value="1"/>
</dbReference>
<evidence type="ECO:0000313" key="4">
    <source>
        <dbReference type="Proteomes" id="UP000060016"/>
    </source>
</evidence>
<evidence type="ECO:0000313" key="3">
    <source>
        <dbReference type="EMBL" id="AKV59028.1"/>
    </source>
</evidence>
<keyword evidence="1" id="KW-0472">Membrane</keyword>
<keyword evidence="1" id="KW-0812">Transmembrane</keyword>
<dbReference type="PATRIC" id="fig|156976.3.peg.1503"/>
<organism evidence="3 4">
    <name type="scientific">Corynebacterium riegelii</name>
    <dbReference type="NCBI Taxonomy" id="156976"/>
    <lineage>
        <taxon>Bacteria</taxon>
        <taxon>Bacillati</taxon>
        <taxon>Actinomycetota</taxon>
        <taxon>Actinomycetes</taxon>
        <taxon>Mycobacteriales</taxon>
        <taxon>Corynebacteriaceae</taxon>
        <taxon>Corynebacterium</taxon>
    </lineage>
</organism>
<feature type="transmembrane region" description="Helical" evidence="1">
    <location>
        <begin position="37"/>
        <end position="57"/>
    </location>
</feature>
<evidence type="ECO:0000259" key="2">
    <source>
        <dbReference type="Pfam" id="PF03703"/>
    </source>
</evidence>
<sequence length="150" mass="17005">MNRVSPKLAWPKMVGNFMSMVLLCGILYLCWLRWDGLVFLIPLCVFGVFFIWQFFLIPFQVRNMGWLETEDELILSTGKWFHTITVIPYGRIQFVDVESGPVGRALGLKELKVHTASNSSNSELPGLLAADADALRDRLAVKARERMSGL</sequence>
<feature type="transmembrane region" description="Helical" evidence="1">
    <location>
        <begin position="12"/>
        <end position="31"/>
    </location>
</feature>
<dbReference type="AlphaFoldDB" id="A0A0K1RCA9"/>
<dbReference type="STRING" id="156976.AK829_07525"/>
<protein>
    <recommendedName>
        <fullName evidence="2">YdbS-like PH domain-containing protein</fullName>
    </recommendedName>
</protein>
<dbReference type="InterPro" id="IPR005182">
    <property type="entry name" value="YdbS-like_PH"/>
</dbReference>
<dbReference type="KEGG" id="crie:AK829_07525"/>
<feature type="domain" description="YdbS-like PH" evidence="2">
    <location>
        <begin position="62"/>
        <end position="139"/>
    </location>
</feature>